<evidence type="ECO:0000256" key="1">
    <source>
        <dbReference type="SAM" id="MobiDB-lite"/>
    </source>
</evidence>
<proteinExistence type="predicted"/>
<dbReference type="EMBL" id="OMOD01000025">
    <property type="protein sequence ID" value="SPF34195.1"/>
    <property type="molecule type" value="Genomic_DNA"/>
</dbReference>
<gene>
    <name evidence="3" type="ORF">SBA1_1200003</name>
</gene>
<protein>
    <submittedName>
        <fullName evidence="3">Uncharacterized protein</fullName>
    </submittedName>
</protein>
<reference evidence="4" key="1">
    <citation type="submission" date="2018-02" db="EMBL/GenBank/DDBJ databases">
        <authorList>
            <person name="Hausmann B."/>
        </authorList>
    </citation>
    <scope>NUCLEOTIDE SEQUENCE [LARGE SCALE GENOMIC DNA]</scope>
    <source>
        <strain evidence="4">Peat soil MAG SbA1</strain>
    </source>
</reference>
<dbReference type="Proteomes" id="UP000238701">
    <property type="component" value="Unassembled WGS sequence"/>
</dbReference>
<name>A0A2U3K3E9_9BACT</name>
<feature type="region of interest" description="Disordered" evidence="1">
    <location>
        <begin position="93"/>
        <end position="113"/>
    </location>
</feature>
<feature type="chain" id="PRO_5015514400" evidence="2">
    <location>
        <begin position="21"/>
        <end position="262"/>
    </location>
</feature>
<feature type="signal peptide" evidence="2">
    <location>
        <begin position="1"/>
        <end position="20"/>
    </location>
</feature>
<dbReference type="OrthoDB" id="5958677at2"/>
<accession>A0A2U3K3E9</accession>
<dbReference type="AlphaFoldDB" id="A0A2U3K3E9"/>
<organism evidence="3 4">
    <name type="scientific">Candidatus Sulfotelmatobacter kueseliae</name>
    <dbReference type="NCBI Taxonomy" id="2042962"/>
    <lineage>
        <taxon>Bacteria</taxon>
        <taxon>Pseudomonadati</taxon>
        <taxon>Acidobacteriota</taxon>
        <taxon>Terriglobia</taxon>
        <taxon>Terriglobales</taxon>
        <taxon>Candidatus Korobacteraceae</taxon>
        <taxon>Candidatus Sulfotelmatobacter</taxon>
    </lineage>
</organism>
<feature type="compositionally biased region" description="Polar residues" evidence="1">
    <location>
        <begin position="100"/>
        <end position="113"/>
    </location>
</feature>
<evidence type="ECO:0000313" key="4">
    <source>
        <dbReference type="Proteomes" id="UP000238701"/>
    </source>
</evidence>
<evidence type="ECO:0000313" key="3">
    <source>
        <dbReference type="EMBL" id="SPF34195.1"/>
    </source>
</evidence>
<sequence>MRPLCCVLLVSGLMSVLAVAQSPFDGVWKAEPTEIDTPRAPEVYLLQDGAYRCPTCDPPLDVRADGRDQKVTGEPCYDTVGLQVVDDRTTLETDKRSGKTVGTSKMTVSSDGNSATIDWKESCNVNGDVVSETFILSRVAKGPRGSHAVSGSWQIVKRVNMSENAMVATLKLEGDTFSFVDPAGMSYAAKLDGTETPIKGDLSQTTVSVKRIGENTIEETDKRDGKVVEVIRFTPSPDGKTMTISIEDKVKGGTRQFVAHKQ</sequence>
<evidence type="ECO:0000256" key="2">
    <source>
        <dbReference type="SAM" id="SignalP"/>
    </source>
</evidence>
<keyword evidence="2" id="KW-0732">Signal</keyword>